<dbReference type="InterPro" id="IPR052157">
    <property type="entry name" value="BCAA_transport_permease"/>
</dbReference>
<dbReference type="InterPro" id="IPR001851">
    <property type="entry name" value="ABC_transp_permease"/>
</dbReference>
<feature type="transmembrane region" description="Helical" evidence="9">
    <location>
        <begin position="107"/>
        <end position="125"/>
    </location>
</feature>
<keyword evidence="6 9" id="KW-1133">Transmembrane helix</keyword>
<dbReference type="PANTHER" id="PTHR11795">
    <property type="entry name" value="BRANCHED-CHAIN AMINO ACID TRANSPORT SYSTEM PERMEASE PROTEIN LIVH"/>
    <property type="match status" value="1"/>
</dbReference>
<sequence>MWEIIQSNFEVLGAMPVLNIQLLLDGLFIGAIFALAAYGLALVWGVMNVKNLAQGDFVIMGGYIAWWMSSEWGLHPILGLPVAIVLMFIFGWIIYRFIISRVVGRDMFTSLLATFGLAIVLQQLINQMFGPEVQTAESGFKTRFFFDGMVTVADIKLIAFCLTAVLAGMVVTFMKFSRMGQAIRATAQDARAAKVMGIDTERVYAFTYALNAAICGAAGVLISMIWIIQPFFGLAHSIRAFVIVTAAGLGNLPGVIVTGLGLGAVEQFGGFILGAEFQQALVVGMLVIVLVIREIQQSRQRQAVV</sequence>
<dbReference type="GO" id="GO:0022857">
    <property type="term" value="F:transmembrane transporter activity"/>
    <property type="evidence" value="ECO:0007669"/>
    <property type="project" value="InterPro"/>
</dbReference>
<feature type="transmembrane region" description="Helical" evidence="9">
    <location>
        <begin position="20"/>
        <end position="44"/>
    </location>
</feature>
<evidence type="ECO:0000256" key="2">
    <source>
        <dbReference type="ARBA" id="ARBA00022448"/>
    </source>
</evidence>
<feature type="transmembrane region" description="Helical" evidence="9">
    <location>
        <begin position="74"/>
        <end position="95"/>
    </location>
</feature>
<feature type="transmembrane region" description="Helical" evidence="9">
    <location>
        <begin position="240"/>
        <end position="264"/>
    </location>
</feature>
<comment type="subcellular location">
    <subcellularLocation>
        <location evidence="1">Cell membrane</location>
        <topology evidence="1">Multi-pass membrane protein</topology>
    </subcellularLocation>
</comment>
<evidence type="ECO:0000256" key="1">
    <source>
        <dbReference type="ARBA" id="ARBA00004651"/>
    </source>
</evidence>
<feature type="transmembrane region" description="Helical" evidence="9">
    <location>
        <begin position="271"/>
        <end position="292"/>
    </location>
</feature>
<keyword evidence="7 9" id="KW-0472">Membrane</keyword>
<dbReference type="GO" id="GO:0005886">
    <property type="term" value="C:plasma membrane"/>
    <property type="evidence" value="ECO:0007669"/>
    <property type="project" value="UniProtKB-SubCell"/>
</dbReference>
<feature type="transmembrane region" description="Helical" evidence="9">
    <location>
        <begin position="155"/>
        <end position="174"/>
    </location>
</feature>
<dbReference type="CDD" id="cd06582">
    <property type="entry name" value="TM_PBP1_LivH_like"/>
    <property type="match status" value="1"/>
</dbReference>
<proteinExistence type="inferred from homology"/>
<keyword evidence="2" id="KW-0813">Transport</keyword>
<evidence type="ECO:0000313" key="10">
    <source>
        <dbReference type="EMBL" id="SVB57608.1"/>
    </source>
</evidence>
<feature type="transmembrane region" description="Helical" evidence="9">
    <location>
        <begin position="203"/>
        <end position="228"/>
    </location>
</feature>
<accession>A0A382F3M2</accession>
<evidence type="ECO:0000256" key="8">
    <source>
        <dbReference type="ARBA" id="ARBA00037998"/>
    </source>
</evidence>
<dbReference type="GO" id="GO:0006865">
    <property type="term" value="P:amino acid transport"/>
    <property type="evidence" value="ECO:0007669"/>
    <property type="project" value="UniProtKB-KW"/>
</dbReference>
<dbReference type="AlphaFoldDB" id="A0A382F3M2"/>
<keyword evidence="3" id="KW-1003">Cell membrane</keyword>
<dbReference type="PANTHER" id="PTHR11795:SF445">
    <property type="entry name" value="AMINO ACID ABC TRANSPORTER PERMEASE PROTEIN"/>
    <property type="match status" value="1"/>
</dbReference>
<keyword evidence="4 9" id="KW-0812">Transmembrane</keyword>
<dbReference type="EMBL" id="UINC01047839">
    <property type="protein sequence ID" value="SVB57608.1"/>
    <property type="molecule type" value="Genomic_DNA"/>
</dbReference>
<organism evidence="10">
    <name type="scientific">marine metagenome</name>
    <dbReference type="NCBI Taxonomy" id="408172"/>
    <lineage>
        <taxon>unclassified sequences</taxon>
        <taxon>metagenomes</taxon>
        <taxon>ecological metagenomes</taxon>
    </lineage>
</organism>
<evidence type="ECO:0008006" key="11">
    <source>
        <dbReference type="Google" id="ProtNLM"/>
    </source>
</evidence>
<reference evidence="10" key="1">
    <citation type="submission" date="2018-05" db="EMBL/GenBank/DDBJ databases">
        <authorList>
            <person name="Lanie J.A."/>
            <person name="Ng W.-L."/>
            <person name="Kazmierczak K.M."/>
            <person name="Andrzejewski T.M."/>
            <person name="Davidsen T.M."/>
            <person name="Wayne K.J."/>
            <person name="Tettelin H."/>
            <person name="Glass J.I."/>
            <person name="Rusch D."/>
            <person name="Podicherti R."/>
            <person name="Tsui H.-C.T."/>
            <person name="Winkler M.E."/>
        </authorList>
    </citation>
    <scope>NUCLEOTIDE SEQUENCE</scope>
</reference>
<comment type="similarity">
    <text evidence="8">Belongs to the binding-protein-dependent transport system permease family. LivHM subfamily.</text>
</comment>
<evidence type="ECO:0000256" key="3">
    <source>
        <dbReference type="ARBA" id="ARBA00022475"/>
    </source>
</evidence>
<keyword evidence="5" id="KW-0029">Amino-acid transport</keyword>
<evidence type="ECO:0000256" key="6">
    <source>
        <dbReference type="ARBA" id="ARBA00022989"/>
    </source>
</evidence>
<feature type="transmembrane region" description="Helical" evidence="9">
    <location>
        <begin position="51"/>
        <end position="68"/>
    </location>
</feature>
<dbReference type="Pfam" id="PF02653">
    <property type="entry name" value="BPD_transp_2"/>
    <property type="match status" value="1"/>
</dbReference>
<gene>
    <name evidence="10" type="ORF">METZ01_LOCUS210462</name>
</gene>
<evidence type="ECO:0000256" key="9">
    <source>
        <dbReference type="SAM" id="Phobius"/>
    </source>
</evidence>
<name>A0A382F3M2_9ZZZZ</name>
<evidence type="ECO:0000256" key="7">
    <source>
        <dbReference type="ARBA" id="ARBA00023136"/>
    </source>
</evidence>
<evidence type="ECO:0000256" key="4">
    <source>
        <dbReference type="ARBA" id="ARBA00022692"/>
    </source>
</evidence>
<evidence type="ECO:0000256" key="5">
    <source>
        <dbReference type="ARBA" id="ARBA00022970"/>
    </source>
</evidence>
<protein>
    <recommendedName>
        <fullName evidence="11">Branched-chain amino acid ABC transporter permease</fullName>
    </recommendedName>
</protein>